<dbReference type="EMBL" id="SDAM02000099">
    <property type="protein sequence ID" value="KAH6830359.1"/>
    <property type="molecule type" value="Genomic_DNA"/>
</dbReference>
<feature type="domain" description="C2H2-type" evidence="2">
    <location>
        <begin position="9"/>
        <end position="36"/>
    </location>
</feature>
<evidence type="ECO:0000313" key="4">
    <source>
        <dbReference type="Proteomes" id="UP001190926"/>
    </source>
</evidence>
<dbReference type="GO" id="GO:0008270">
    <property type="term" value="F:zinc ion binding"/>
    <property type="evidence" value="ECO:0007669"/>
    <property type="project" value="UniProtKB-KW"/>
</dbReference>
<proteinExistence type="predicted"/>
<evidence type="ECO:0000313" key="3">
    <source>
        <dbReference type="EMBL" id="KAH6830359.1"/>
    </source>
</evidence>
<reference evidence="3 4" key="1">
    <citation type="journal article" date="2021" name="Nat. Commun.">
        <title>Incipient diploidization of the medicinal plant Perilla within 10,000 years.</title>
        <authorList>
            <person name="Zhang Y."/>
            <person name="Shen Q."/>
            <person name="Leng L."/>
            <person name="Zhang D."/>
            <person name="Chen S."/>
            <person name="Shi Y."/>
            <person name="Ning Z."/>
            <person name="Chen S."/>
        </authorList>
    </citation>
    <scope>NUCLEOTIDE SEQUENCE [LARGE SCALE GENOMIC DNA]</scope>
    <source>
        <strain evidence="4">cv. PC099</strain>
    </source>
</reference>
<name>A0AAD4JBJ6_PERFH</name>
<dbReference type="PANTHER" id="PTHR46869">
    <property type="entry name" value="C2H2-LIKE ZINC FINGER PROTEIN"/>
    <property type="match status" value="1"/>
</dbReference>
<feature type="domain" description="C2H2-type" evidence="2">
    <location>
        <begin position="120"/>
        <end position="147"/>
    </location>
</feature>
<dbReference type="PROSITE" id="PS00028">
    <property type="entry name" value="ZINC_FINGER_C2H2_1"/>
    <property type="match status" value="4"/>
</dbReference>
<dbReference type="Pfam" id="PF13912">
    <property type="entry name" value="zf-C2H2_6"/>
    <property type="match status" value="4"/>
</dbReference>
<comment type="caution">
    <text evidence="3">The sequence shown here is derived from an EMBL/GenBank/DDBJ whole genome shotgun (WGS) entry which is preliminary data.</text>
</comment>
<keyword evidence="4" id="KW-1185">Reference proteome</keyword>
<organism evidence="3 4">
    <name type="scientific">Perilla frutescens var. hirtella</name>
    <name type="common">Perilla citriodora</name>
    <name type="synonym">Perilla setoyensis</name>
    <dbReference type="NCBI Taxonomy" id="608512"/>
    <lineage>
        <taxon>Eukaryota</taxon>
        <taxon>Viridiplantae</taxon>
        <taxon>Streptophyta</taxon>
        <taxon>Embryophyta</taxon>
        <taxon>Tracheophyta</taxon>
        <taxon>Spermatophyta</taxon>
        <taxon>Magnoliopsida</taxon>
        <taxon>eudicotyledons</taxon>
        <taxon>Gunneridae</taxon>
        <taxon>Pentapetalae</taxon>
        <taxon>asterids</taxon>
        <taxon>lamiids</taxon>
        <taxon>Lamiales</taxon>
        <taxon>Lamiaceae</taxon>
        <taxon>Nepetoideae</taxon>
        <taxon>Elsholtzieae</taxon>
        <taxon>Perilla</taxon>
    </lineage>
</organism>
<dbReference type="SUPFAM" id="SSF57667">
    <property type="entry name" value="beta-beta-alpha zinc fingers"/>
    <property type="match status" value="2"/>
</dbReference>
<dbReference type="PANTHER" id="PTHR46869:SF7">
    <property type="entry name" value="ZINC FINGER PROTEIN ZAT9-LIKE"/>
    <property type="match status" value="1"/>
</dbReference>
<dbReference type="Proteomes" id="UP001190926">
    <property type="component" value="Unassembled WGS sequence"/>
</dbReference>
<keyword evidence="1" id="KW-0862">Zinc</keyword>
<accession>A0AAD4JBJ6</accession>
<protein>
    <submittedName>
        <fullName evidence="3">C2H2-like zinc finger protein</fullName>
    </submittedName>
</protein>
<dbReference type="Gene3D" id="3.30.160.60">
    <property type="entry name" value="Classic Zinc Finger"/>
    <property type="match status" value="1"/>
</dbReference>
<evidence type="ECO:0000259" key="2">
    <source>
        <dbReference type="PROSITE" id="PS50157"/>
    </source>
</evidence>
<gene>
    <name evidence="3" type="ORF">C2S53_007525</name>
</gene>
<dbReference type="InterPro" id="IPR036236">
    <property type="entry name" value="Znf_C2H2_sf"/>
</dbReference>
<feature type="domain" description="C2H2-type" evidence="2">
    <location>
        <begin position="151"/>
        <end position="178"/>
    </location>
</feature>
<keyword evidence="1" id="KW-0479">Metal-binding</keyword>
<keyword evidence="1" id="KW-0863">Zinc-finger</keyword>
<sequence length="560" mass="62332">MGEVQEQRYVCKICSKICVSGKSLGGHMRVHLAQISASKKAAAQEKAEIKMEYDDDNDRDGSYQLQENCMNQSNSGIAIAIENSVDCGDGEQSNSYELRENPKKSWRISNPKHGVIKNASSCKECGKEFASLRALSGHMRCHSIKNKKEVHHCKECGRGFDSMRAMFGHMKSHSKRVKVANIESAESLSDLENFCPIRRKRSRIRYKGTVNPSFSGVDASNSAVSELEEAEEAAKSLVMLSRGVMSCLKFDSKTESSDDDSAYFGAVSSCRRKKSCGDDGYSLIDSDDKKLKNSLSTGKLQFECFSSGYDANALAEKKVTEFDEFDLKFVAGDQTKVDLGVEKGMKAYFVCDDGKPSVDKFLEYQQLNENSKSAEIEKDLLVAIGNNEGDESGFEKNSSENEMMEDFEKKVANKHRACYKKHHSQRALGSQNGRHRMLRSSSSNLYTNASLLSSDSKLDQRGDDHLEESSKSKEHECPICFKMFPSGQALGGHKRAHYNGVAESKNREAMAVNQEVTEDQQMLDLNFPIAVDAAGTRSSLRLSSWFVDRSREHEALVLTT</sequence>
<dbReference type="AlphaFoldDB" id="A0AAD4JBJ6"/>
<feature type="domain" description="C2H2-type" evidence="2">
    <location>
        <begin position="475"/>
        <end position="497"/>
    </location>
</feature>
<evidence type="ECO:0000256" key="1">
    <source>
        <dbReference type="PROSITE-ProRule" id="PRU00042"/>
    </source>
</evidence>
<dbReference type="PROSITE" id="PS50157">
    <property type="entry name" value="ZINC_FINGER_C2H2_2"/>
    <property type="match status" value="4"/>
</dbReference>
<dbReference type="SMART" id="SM00355">
    <property type="entry name" value="ZnF_C2H2"/>
    <property type="match status" value="4"/>
</dbReference>
<dbReference type="InterPro" id="IPR013087">
    <property type="entry name" value="Znf_C2H2_type"/>
</dbReference>